<sequence>MKTLGSIYKGMENEVKEIVAKVEDIQLECNEIVENYSDVSSNEDFDLWRNEICEDGRYKYLSVNMDKDQFMYKFYTAFPEDWVYLPDDIHMHGYYYEYYLDGKNRRIHLNGGCMELFEAWYAMGKEKLSASHYCQMFFDPQMMVSHVVKYRDNFFCDMCNKFLMEYDLFQYNPCSDCMDEWQFFNSGL</sequence>
<organism evidence="1">
    <name type="scientific">uncultured densovirus</name>
    <dbReference type="NCBI Taxonomy" id="748192"/>
    <lineage>
        <taxon>Viruses</taxon>
        <taxon>Monodnaviria</taxon>
        <taxon>Shotokuvirae</taxon>
        <taxon>Cossaviricota</taxon>
        <taxon>Quintoviricetes</taxon>
        <taxon>Piccovirales</taxon>
        <taxon>Parvoviridae</taxon>
        <taxon>Densovirinae</taxon>
        <taxon>environmental samples</taxon>
    </lineage>
</organism>
<protein>
    <submittedName>
        <fullName evidence="1">NS3</fullName>
    </submittedName>
</protein>
<name>A0A7L7YQP5_9VIRU</name>
<reference evidence="1" key="1">
    <citation type="submission" date="2020-07" db="EMBL/GenBank/DDBJ databases">
        <title>Diversity of sea star-associated densoviruses and transcribed endogenized viral elements of densovirus origin.</title>
        <authorList>
            <person name="Jackson E.W."/>
            <person name="Hewson I."/>
        </authorList>
    </citation>
    <scope>NUCLEOTIDE SEQUENCE</scope>
</reference>
<dbReference type="EMBL" id="MT733050">
    <property type="protein sequence ID" value="QOD39603.1"/>
    <property type="molecule type" value="Genomic_DNA"/>
</dbReference>
<accession>A0A7L7YQP5</accession>
<gene>
    <name evidence="1" type="primary">NS3</name>
</gene>
<proteinExistence type="predicted"/>
<evidence type="ECO:0000313" key="1">
    <source>
        <dbReference type="EMBL" id="QOD39603.1"/>
    </source>
</evidence>